<keyword evidence="2" id="KW-1185">Reference proteome</keyword>
<dbReference type="Proteomes" id="UP001555786">
    <property type="component" value="Unassembled WGS sequence"/>
</dbReference>
<reference evidence="1 2" key="1">
    <citation type="submission" date="2024-07" db="EMBL/GenBank/DDBJ databases">
        <title>Description of Labrys sedimenti sp. nov., isolated from a diclofenac-degrading enrichment culture.</title>
        <authorList>
            <person name="Tancsics A."/>
            <person name="Csepanyi A."/>
        </authorList>
    </citation>
    <scope>NUCLEOTIDE SEQUENCE [LARGE SCALE GENOMIC DNA]</scope>
    <source>
        <strain evidence="1 2">LMG 23578</strain>
    </source>
</reference>
<proteinExistence type="predicted"/>
<dbReference type="EMBL" id="JBFNQD010000001">
    <property type="protein sequence ID" value="MEW9304726.1"/>
    <property type="molecule type" value="Genomic_DNA"/>
</dbReference>
<dbReference type="RefSeq" id="WP_068295624.1">
    <property type="nucleotide sequence ID" value="NZ_JBFNQD010000001.1"/>
</dbReference>
<gene>
    <name evidence="1" type="ORF">ABXS05_04210</name>
</gene>
<comment type="caution">
    <text evidence="1">The sequence shown here is derived from an EMBL/GenBank/DDBJ whole genome shotgun (WGS) entry which is preliminary data.</text>
</comment>
<accession>A0ABV3PGI4</accession>
<evidence type="ECO:0000313" key="1">
    <source>
        <dbReference type="EMBL" id="MEW9304726.1"/>
    </source>
</evidence>
<protein>
    <recommendedName>
        <fullName evidence="3">Restriction system protein Mrr-like N-terminal domain-containing protein</fullName>
    </recommendedName>
</protein>
<sequence length="100" mass="11281">MSFEKKLQEEARLIILRSLAEQIDGHLNSSLLHDELKTYGIPRRPREWVHDQLSFLAAMGAVIVREAGSVQIATLTKKGQRHVDREEIIAGVKAPSRVEP</sequence>
<evidence type="ECO:0000313" key="2">
    <source>
        <dbReference type="Proteomes" id="UP001555786"/>
    </source>
</evidence>
<organism evidence="1 2">
    <name type="scientific">Labrys neptuniae</name>
    <dbReference type="NCBI Taxonomy" id="376174"/>
    <lineage>
        <taxon>Bacteria</taxon>
        <taxon>Pseudomonadati</taxon>
        <taxon>Pseudomonadota</taxon>
        <taxon>Alphaproteobacteria</taxon>
        <taxon>Hyphomicrobiales</taxon>
        <taxon>Xanthobacteraceae</taxon>
        <taxon>Labrys</taxon>
    </lineage>
</organism>
<evidence type="ECO:0008006" key="3">
    <source>
        <dbReference type="Google" id="ProtNLM"/>
    </source>
</evidence>
<name>A0ABV3PGI4_9HYPH</name>